<dbReference type="Proteomes" id="UP000275652">
    <property type="component" value="Unassembled WGS sequence"/>
</dbReference>
<proteinExistence type="predicted"/>
<evidence type="ECO:0000313" key="2">
    <source>
        <dbReference type="Proteomes" id="UP000275652"/>
    </source>
</evidence>
<dbReference type="AlphaFoldDB" id="A0A9X8E1C8"/>
<evidence type="ECO:0008006" key="3">
    <source>
        <dbReference type="Google" id="ProtNLM"/>
    </source>
</evidence>
<evidence type="ECO:0000313" key="1">
    <source>
        <dbReference type="EMBL" id="RLO07100.1"/>
    </source>
</evidence>
<reference evidence="1 2" key="1">
    <citation type="journal article" date="2018" name="J. Invertebr. Pathol.">
        <title>New genotyping method for the causative agent of crayfish plague (Aphanomyces astaci) based on whole genome data.</title>
        <authorList>
            <person name="Minardi D."/>
            <person name="Studholme D.J."/>
            <person name="van der Giezen M."/>
            <person name="Pretto T."/>
            <person name="Oidtmann B."/>
        </authorList>
    </citation>
    <scope>NUCLEOTIDE SEQUENCE [LARGE SCALE GENOMIC DNA]</scope>
    <source>
        <strain evidence="1 2">KB13</strain>
    </source>
</reference>
<dbReference type="InterPro" id="IPR011990">
    <property type="entry name" value="TPR-like_helical_dom_sf"/>
</dbReference>
<sequence length="202" mass="22913">MDSTKQSMQLLRIVKELLASCEANAAVDNDDDDVATTGLKHDSQLLEVYALQIQLYTAQKDNKKLVELYEKALRVKPGVAHPRIVGVIRECGGKMHMMQGDWEQARNAFFEGFKNFDEAGEARRLQCLKYLVLANMLGESKINVFDSQEAKPYEQAKEIVAMTQLTDAHKSEEKLVGALNQWTHSLEKLRRQLHDKLLPEVA</sequence>
<dbReference type="EMBL" id="QUTI01023982">
    <property type="protein sequence ID" value="RLO07100.1"/>
    <property type="molecule type" value="Genomic_DNA"/>
</dbReference>
<dbReference type="InterPro" id="IPR050871">
    <property type="entry name" value="26S_Proteasome/COP9_Components"/>
</dbReference>
<dbReference type="SUPFAM" id="SSF48452">
    <property type="entry name" value="TPR-like"/>
    <property type="match status" value="1"/>
</dbReference>
<protein>
    <recommendedName>
        <fullName evidence="3">COP9 signalosome complex subunit 2</fullName>
    </recommendedName>
</protein>
<accession>A0A9X8E1C8</accession>
<dbReference type="Gene3D" id="1.25.40.570">
    <property type="match status" value="1"/>
</dbReference>
<gene>
    <name evidence="1" type="ORF">DYB28_008841</name>
</gene>
<organism evidence="1 2">
    <name type="scientific">Aphanomyces astaci</name>
    <name type="common">Crayfish plague agent</name>
    <dbReference type="NCBI Taxonomy" id="112090"/>
    <lineage>
        <taxon>Eukaryota</taxon>
        <taxon>Sar</taxon>
        <taxon>Stramenopiles</taxon>
        <taxon>Oomycota</taxon>
        <taxon>Saprolegniomycetes</taxon>
        <taxon>Saprolegniales</taxon>
        <taxon>Verrucalvaceae</taxon>
        <taxon>Aphanomyces</taxon>
    </lineage>
</organism>
<dbReference type="SMART" id="SM00753">
    <property type="entry name" value="PAM"/>
    <property type="match status" value="1"/>
</dbReference>
<comment type="caution">
    <text evidence="1">The sequence shown here is derived from an EMBL/GenBank/DDBJ whole genome shotgun (WGS) entry which is preliminary data.</text>
</comment>
<dbReference type="PANTHER" id="PTHR10678">
    <property type="entry name" value="26S PROTEASOME NON-ATPASE REGULATORY SUBUNIT 11/COP9 SIGNALOSOME COMPLEX SUBUNIT 2"/>
    <property type="match status" value="1"/>
</dbReference>
<name>A0A9X8E1C8_APHAT</name>